<dbReference type="PIRSF" id="PIRSF019239">
    <property type="entry name" value="MrpE"/>
    <property type="match status" value="1"/>
</dbReference>
<dbReference type="RefSeq" id="WP_093360121.1">
    <property type="nucleotide sequence ID" value="NZ_FOLG01000003.1"/>
</dbReference>
<dbReference type="PANTHER" id="PTHR34584:SF1">
    <property type="entry name" value="NA(+)_H(+) ANTIPORTER SUBUNIT E1"/>
    <property type="match status" value="1"/>
</dbReference>
<dbReference type="InterPro" id="IPR002758">
    <property type="entry name" value="Cation_antiport_E"/>
</dbReference>
<keyword evidence="9" id="KW-1185">Reference proteome</keyword>
<dbReference type="GO" id="GO:0008324">
    <property type="term" value="F:monoatomic cation transmembrane transporter activity"/>
    <property type="evidence" value="ECO:0007669"/>
    <property type="project" value="InterPro"/>
</dbReference>
<evidence type="ECO:0000256" key="4">
    <source>
        <dbReference type="ARBA" id="ARBA00022692"/>
    </source>
</evidence>
<evidence type="ECO:0000256" key="6">
    <source>
        <dbReference type="ARBA" id="ARBA00023136"/>
    </source>
</evidence>
<evidence type="ECO:0000256" key="5">
    <source>
        <dbReference type="ARBA" id="ARBA00022989"/>
    </source>
</evidence>
<organism evidence="8 9">
    <name type="scientific">Tropicimonas isoalkanivorans</name>
    <dbReference type="NCBI Taxonomy" id="441112"/>
    <lineage>
        <taxon>Bacteria</taxon>
        <taxon>Pseudomonadati</taxon>
        <taxon>Pseudomonadota</taxon>
        <taxon>Alphaproteobacteria</taxon>
        <taxon>Rhodobacterales</taxon>
        <taxon>Roseobacteraceae</taxon>
        <taxon>Tropicimonas</taxon>
    </lineage>
</organism>
<dbReference type="GO" id="GO:0005886">
    <property type="term" value="C:plasma membrane"/>
    <property type="evidence" value="ECO:0007669"/>
    <property type="project" value="UniProtKB-SubCell"/>
</dbReference>
<dbReference type="OrthoDB" id="9807187at2"/>
<evidence type="ECO:0000256" key="3">
    <source>
        <dbReference type="ARBA" id="ARBA00022475"/>
    </source>
</evidence>
<keyword evidence="6 7" id="KW-0472">Membrane</keyword>
<evidence type="ECO:0000256" key="2">
    <source>
        <dbReference type="ARBA" id="ARBA00006228"/>
    </source>
</evidence>
<dbReference type="EMBL" id="FOLG01000003">
    <property type="protein sequence ID" value="SFC23064.1"/>
    <property type="molecule type" value="Genomic_DNA"/>
</dbReference>
<evidence type="ECO:0000256" key="1">
    <source>
        <dbReference type="ARBA" id="ARBA00004651"/>
    </source>
</evidence>
<dbReference type="AlphaFoldDB" id="A0A1I1HGJ3"/>
<proteinExistence type="inferred from homology"/>
<gene>
    <name evidence="8" type="ORF">SAMN04488094_103147</name>
</gene>
<keyword evidence="5 7" id="KW-1133">Transmembrane helix</keyword>
<keyword evidence="3" id="KW-1003">Cell membrane</keyword>
<evidence type="ECO:0000256" key="7">
    <source>
        <dbReference type="SAM" id="Phobius"/>
    </source>
</evidence>
<dbReference type="Pfam" id="PF01899">
    <property type="entry name" value="MNHE"/>
    <property type="match status" value="1"/>
</dbReference>
<sequence>MSDTFAPAKLFATMFVFWLLLNGALQLDVIVVGLLVAGGITYFFAGSLSFLSGYRVSVASAKATAGYLAFFFTELVRANLAMAWLVLDPALPMTPAIVKVRTRLQHPVARLLLANSITLTPGTLSVELRGEWIYVHWVVAQTTDPEAATEAIVAGFEKYLEVMYD</sequence>
<dbReference type="PANTHER" id="PTHR34584">
    <property type="entry name" value="NA(+)/H(+) ANTIPORTER SUBUNIT E1"/>
    <property type="match status" value="1"/>
</dbReference>
<name>A0A1I1HGJ3_9RHOB</name>
<evidence type="ECO:0000313" key="8">
    <source>
        <dbReference type="EMBL" id="SFC23064.1"/>
    </source>
</evidence>
<evidence type="ECO:0000313" key="9">
    <source>
        <dbReference type="Proteomes" id="UP000198728"/>
    </source>
</evidence>
<feature type="transmembrane region" description="Helical" evidence="7">
    <location>
        <begin position="36"/>
        <end position="54"/>
    </location>
</feature>
<dbReference type="STRING" id="441112.SAMN04488094_103147"/>
<reference evidence="8 9" key="1">
    <citation type="submission" date="2016-10" db="EMBL/GenBank/DDBJ databases">
        <authorList>
            <person name="de Groot N.N."/>
        </authorList>
    </citation>
    <scope>NUCLEOTIDE SEQUENCE [LARGE SCALE GENOMIC DNA]</scope>
    <source>
        <strain evidence="8 9">DSM 19548</strain>
    </source>
</reference>
<dbReference type="Proteomes" id="UP000198728">
    <property type="component" value="Unassembled WGS sequence"/>
</dbReference>
<feature type="transmembrane region" description="Helical" evidence="7">
    <location>
        <begin position="66"/>
        <end position="87"/>
    </location>
</feature>
<keyword evidence="4 7" id="KW-0812">Transmembrane</keyword>
<accession>A0A1I1HGJ3</accession>
<protein>
    <submittedName>
        <fullName evidence="8">Multicomponent Na+:H+ antiporter subunit E</fullName>
    </submittedName>
</protein>
<comment type="similarity">
    <text evidence="2">Belongs to the CPA3 antiporters (TC 2.A.63) subunit E family.</text>
</comment>
<comment type="subcellular location">
    <subcellularLocation>
        <location evidence="1">Cell membrane</location>
        <topology evidence="1">Multi-pass membrane protein</topology>
    </subcellularLocation>
</comment>